<dbReference type="Proteomes" id="UP001055811">
    <property type="component" value="Linkage Group LG07"/>
</dbReference>
<dbReference type="EMBL" id="CM042015">
    <property type="protein sequence ID" value="KAI3708791.1"/>
    <property type="molecule type" value="Genomic_DNA"/>
</dbReference>
<keyword evidence="2" id="KW-1185">Reference proteome</keyword>
<comment type="caution">
    <text evidence="1">The sequence shown here is derived from an EMBL/GenBank/DDBJ whole genome shotgun (WGS) entry which is preliminary data.</text>
</comment>
<reference evidence="1 2" key="2">
    <citation type="journal article" date="2022" name="Mol. Ecol. Resour.">
        <title>The genomes of chicory, endive, great burdock and yacon provide insights into Asteraceae paleo-polyploidization history and plant inulin production.</title>
        <authorList>
            <person name="Fan W."/>
            <person name="Wang S."/>
            <person name="Wang H."/>
            <person name="Wang A."/>
            <person name="Jiang F."/>
            <person name="Liu H."/>
            <person name="Zhao H."/>
            <person name="Xu D."/>
            <person name="Zhang Y."/>
        </authorList>
    </citation>
    <scope>NUCLEOTIDE SEQUENCE [LARGE SCALE GENOMIC DNA]</scope>
    <source>
        <strain evidence="2">cv. Punajuju</strain>
        <tissue evidence="1">Leaves</tissue>
    </source>
</reference>
<proteinExistence type="predicted"/>
<accession>A0ACB9AH04</accession>
<sequence>MLRKQNEKKPQVKDEAYYARKMEEVRVRTKDLALMAADDRQGSYQVWSSDSDDDEVRKPSHSAFMAYDVDKSFLQDTSEKLNEEKWMKIEATAGLGFVTSEGLEITAADTPKTWDEDSSEDDEEVCLMANDNRLTIPEQVSKLLSSFKIPTSQSAPIISVITRDCSVMHKLLIDAKNREILSEQELLSLRGRVENLKLALEKSNLRISLLEENRENFLNNHDVILRQRNIFCETAKRLYEHITRIYHSADVCNIQHRQLLPFIEFKLKEVDSISYECESIVSGSEVTNPSYKHGLISVEKHLTADKLLKILPQEIPILNKAVPQIETEEKEIANNLSEKDSESDSDMEEIDCSSLILLKSSSISESTSEDISQMSSVDKGKTKMNCESKTLETKETSNFKLQITDESVSYDQYLKDNSKRLVHLACIYPKVSYFKNSIFVKPGGLSLIDNELQKFLEKDNSAVTNEGFFSSSKMVENELNEKMEVKINIRKQELYGHNVYNRLCFEKEKVPENMSHLLNLKNDDHIYINRNYKQIQVVEKPTVPKMDVLELMESCECVPFSHNPENEISKSKVSTNKIAQQVLQMPKSAVKISKSSQKPTVENSKTKQIINLVKRKTPFRDSKQNEAIASTSGTKPVCSKISEVKNQNEKPTFIPTKPNFPNPKFRKPTKKSFSKGNNLIDTFHKWLDNNLEMFKDKDLSLNDFKLAYKEYLCTSTLCSSISTKSKMEIPKQNWKRNDLKENLTAKTKTSKSSKSSKSKISIQKWIPKSVTLSVTSDSLILTTNSSESCSNTSESCSSHEASENLINLNANEISEEAVMSDERYDSKWYMDSGCSRHMTGRKEYLRDYRNLDDAGNVRFGNNETCPIRGYGKITNGQFTINRVAFVEGLKHNLVSISQLVVGTGNAVTFNNQGSVITKEATNEVLLKSERKGSMFPLNLKPVTGGQSLCLLSKANFDVSWLWHRRLAHLNFKDLNKLVAMDLVRGMPALKFDNDSLCSACEHGKQTKQRHPTVINPKITEPLSVLYIDLCGPSAIESIGKKKYILVIVDDYSRFTWVMFLRNKSDAAEEIINFIKKMELMLNKKVRTVHSDNGSEFKNQTLDGFLKTKGINHNFSAPYTPQQNGVVERRNRSLCEAARTMLNFANLPMYFWAEAISTACFTQNRSYIHKRFNITPYEVLNRRKPNVKFLHIFGCRCFILNLKDHLTKFDNKSEEGIFLGYSQDSKAYRVMNKKTRKIEETFNLRFDDYYIKKSLHPFPMSSIFPNPAVEAAQITTFDTDFSLLFDQPVRAVDSEVRAPDNHESKLSKLTDGPDDSSTSSIQRPSSIEEESSNQSLENVSVEGEPSNHCARNSRTNGESTNSPRGSNSLVYTPQSISNIISMYPTIQGEPEIATPNSATTIASDKATTSSTPTNVQGEHISNSTSQLHTPQTNTNSNNHLLMGDFPSTSGYPLDIEDIDAEGPPDFDPNYPPLDKWTKNHPPSLVIGDVRDKVLTRAQLHQKQLDLNKNSELCMFNVFISKLDTEGNVVRNKARLVVKGYCQQEGIDYEETFAPVARLESVRIFLAYAAHKNFDVYQMDVKCAFLNGDLEETVFVKQPPGFESKTHPNYCYVLDKAVYSLKQAPRAWYETLTKFLKESNFKQGSVDPTLFRKKVGSHLMLVQIYVDDIIFGSTDPNLSKDFEKLMKSKFQMSMMGKINFFLGLQIKQSKEGIFINQQKYTKSLLERFGMTNCSKAKVPLPAGTRLNPSLDKPKTVIQQYRSMIGSLLYLTASRPDIMFAVCNCARYQADPREPHLAAVKTIFRYLHGTTAYGLWYPANFGFYIQAYSDSDLGGCSIDRKSTSGGCQFLDGKRISWQSKKQTCVSISTAEAEYVAAAACTLQIIWIQSQLKDYAINMRKIPLFCDSQSAIRICHNPVQHSKTKHIALRYHFIKSHVEEGNIEVHFVHTTEQLADIFTKALNEEAFTRIVRGLGMIDGSTLQ</sequence>
<name>A0ACB9AH04_CICIN</name>
<evidence type="ECO:0000313" key="1">
    <source>
        <dbReference type="EMBL" id="KAI3708791.1"/>
    </source>
</evidence>
<gene>
    <name evidence="1" type="ORF">L2E82_38244</name>
</gene>
<organism evidence="1 2">
    <name type="scientific">Cichorium intybus</name>
    <name type="common">Chicory</name>
    <dbReference type="NCBI Taxonomy" id="13427"/>
    <lineage>
        <taxon>Eukaryota</taxon>
        <taxon>Viridiplantae</taxon>
        <taxon>Streptophyta</taxon>
        <taxon>Embryophyta</taxon>
        <taxon>Tracheophyta</taxon>
        <taxon>Spermatophyta</taxon>
        <taxon>Magnoliopsida</taxon>
        <taxon>eudicotyledons</taxon>
        <taxon>Gunneridae</taxon>
        <taxon>Pentapetalae</taxon>
        <taxon>asterids</taxon>
        <taxon>campanulids</taxon>
        <taxon>Asterales</taxon>
        <taxon>Asteraceae</taxon>
        <taxon>Cichorioideae</taxon>
        <taxon>Cichorieae</taxon>
        <taxon>Cichoriinae</taxon>
        <taxon>Cichorium</taxon>
    </lineage>
</organism>
<evidence type="ECO:0000313" key="2">
    <source>
        <dbReference type="Proteomes" id="UP001055811"/>
    </source>
</evidence>
<reference evidence="2" key="1">
    <citation type="journal article" date="2022" name="Mol. Ecol. Resour.">
        <title>The genomes of chicory, endive, great burdock and yacon provide insights into Asteraceae palaeo-polyploidization history and plant inulin production.</title>
        <authorList>
            <person name="Fan W."/>
            <person name="Wang S."/>
            <person name="Wang H."/>
            <person name="Wang A."/>
            <person name="Jiang F."/>
            <person name="Liu H."/>
            <person name="Zhao H."/>
            <person name="Xu D."/>
            <person name="Zhang Y."/>
        </authorList>
    </citation>
    <scope>NUCLEOTIDE SEQUENCE [LARGE SCALE GENOMIC DNA]</scope>
    <source>
        <strain evidence="2">cv. Punajuju</strain>
    </source>
</reference>
<protein>
    <submittedName>
        <fullName evidence="1">Uncharacterized protein</fullName>
    </submittedName>
</protein>